<dbReference type="PANTHER" id="PTHR45947:SF3">
    <property type="entry name" value="SULFOQUINOVOSYL TRANSFERASE SQD2"/>
    <property type="match status" value="1"/>
</dbReference>
<dbReference type="GO" id="GO:0016757">
    <property type="term" value="F:glycosyltransferase activity"/>
    <property type="evidence" value="ECO:0007669"/>
    <property type="project" value="InterPro"/>
</dbReference>
<protein>
    <submittedName>
        <fullName evidence="2">Glycosyltransferase family 1 protein</fullName>
    </submittedName>
</protein>
<dbReference type="InterPro" id="IPR050194">
    <property type="entry name" value="Glycosyltransferase_grp1"/>
</dbReference>
<dbReference type="EMBL" id="CP116805">
    <property type="protein sequence ID" value="WCL55406.1"/>
    <property type="molecule type" value="Genomic_DNA"/>
</dbReference>
<feature type="domain" description="Glycosyltransferase subfamily 4-like N-terminal" evidence="1">
    <location>
        <begin position="45"/>
        <end position="210"/>
    </location>
</feature>
<accession>A0AAE9XSC2</accession>
<evidence type="ECO:0000259" key="1">
    <source>
        <dbReference type="Pfam" id="PF13439"/>
    </source>
</evidence>
<dbReference type="Proteomes" id="UP001217500">
    <property type="component" value="Chromosome"/>
</dbReference>
<dbReference type="Gene3D" id="3.40.50.2000">
    <property type="entry name" value="Glycogen Phosphorylase B"/>
    <property type="match status" value="2"/>
</dbReference>
<evidence type="ECO:0000313" key="3">
    <source>
        <dbReference type="Proteomes" id="UP001217500"/>
    </source>
</evidence>
<dbReference type="Pfam" id="PF13692">
    <property type="entry name" value="Glyco_trans_1_4"/>
    <property type="match status" value="1"/>
</dbReference>
<dbReference type="PANTHER" id="PTHR45947">
    <property type="entry name" value="SULFOQUINOVOSYL TRANSFERASE SQD2"/>
    <property type="match status" value="1"/>
</dbReference>
<sequence>MFEARINFQEAMPLVRGASMTAHGEIKPTDLRVALFSGNYNYVRDGANAALNRLVAHLEQRGVTVRVYSPTSDTPAFEPAGTLVSVPSVPIPRRKEYRLALGLPASIRRDLDAFQPNLVHISAPDFLGQKAVKYARSRGLPVVASVHTRFETYLSYYHLGWLEGLLSRKIGALYNRCDEIYVPGDCMGDVMRATGVTTSIKMWSRGVDTDLFHPSRRDMEWRRSLGFSDDTTVVSFVGRLVLEKGLDLFAASIERLKDMGVKAEALIVGEGPEREWFAERMPGAVFTGFQRGENLARAYASSDIFLNPSTTETFGNVTLEAMAAGVPAVCANATGSNFLVQDGKTGYLVDPTDVNAYADRMAAIARDPALAKALSEASRARSLEFTWDSILENLLGHYIDLLGRRRAEEAQQAAV</sequence>
<dbReference type="CDD" id="cd03814">
    <property type="entry name" value="GT4-like"/>
    <property type="match status" value="1"/>
</dbReference>
<name>A0AAE9XSC2_9PROT</name>
<dbReference type="Pfam" id="PF13439">
    <property type="entry name" value="Glyco_transf_4"/>
    <property type="match status" value="1"/>
</dbReference>
<gene>
    <name evidence="2" type="ORF">PH603_06495</name>
</gene>
<evidence type="ECO:0000313" key="2">
    <source>
        <dbReference type="EMBL" id="WCL55406.1"/>
    </source>
</evidence>
<dbReference type="KEGG" id="gso:PH603_06495"/>
<keyword evidence="3" id="KW-1185">Reference proteome</keyword>
<dbReference type="SUPFAM" id="SSF53756">
    <property type="entry name" value="UDP-Glycosyltransferase/glycogen phosphorylase"/>
    <property type="match status" value="1"/>
</dbReference>
<dbReference type="InterPro" id="IPR028098">
    <property type="entry name" value="Glyco_trans_4-like_N"/>
</dbReference>
<reference evidence="2" key="1">
    <citation type="submission" date="2023-01" db="EMBL/GenBank/DDBJ databases">
        <title>The genome sequence of Kordiimonadaceae bacterium 6D33.</title>
        <authorList>
            <person name="Liu Y."/>
        </authorList>
    </citation>
    <scope>NUCLEOTIDE SEQUENCE</scope>
    <source>
        <strain evidence="2">6D33</strain>
    </source>
</reference>
<proteinExistence type="predicted"/>
<organism evidence="2 3">
    <name type="scientific">Gimibacter soli</name>
    <dbReference type="NCBI Taxonomy" id="3024400"/>
    <lineage>
        <taxon>Bacteria</taxon>
        <taxon>Pseudomonadati</taxon>
        <taxon>Pseudomonadota</taxon>
        <taxon>Alphaproteobacteria</taxon>
        <taxon>Kordiimonadales</taxon>
        <taxon>Temperatibacteraceae</taxon>
        <taxon>Gimibacter</taxon>
    </lineage>
</organism>
<dbReference type="AlphaFoldDB" id="A0AAE9XSC2"/>